<dbReference type="Gene3D" id="3.40.50.1460">
    <property type="match status" value="1"/>
</dbReference>
<evidence type="ECO:0000313" key="4">
    <source>
        <dbReference type="Proteomes" id="UP000516052"/>
    </source>
</evidence>
<dbReference type="InterPro" id="IPR029030">
    <property type="entry name" value="Caspase-like_dom_sf"/>
</dbReference>
<dbReference type="InterPro" id="IPR011600">
    <property type="entry name" value="Pept_C14_caspase"/>
</dbReference>
<reference evidence="3 4" key="1">
    <citation type="submission" date="2020-08" db="EMBL/GenBank/DDBJ databases">
        <title>A novel species.</title>
        <authorList>
            <person name="Gao J."/>
        </authorList>
    </citation>
    <scope>NUCLEOTIDE SEQUENCE [LARGE SCALE GENOMIC DNA]</scope>
    <source>
        <strain evidence="3 4">CRXT-G-22</strain>
    </source>
</reference>
<dbReference type="InterPro" id="IPR011045">
    <property type="entry name" value="N2O_reductase_N"/>
</dbReference>
<dbReference type="SUPFAM" id="SSF52129">
    <property type="entry name" value="Caspase-like"/>
    <property type="match status" value="1"/>
</dbReference>
<dbReference type="GO" id="GO:0004197">
    <property type="term" value="F:cysteine-type endopeptidase activity"/>
    <property type="evidence" value="ECO:0007669"/>
    <property type="project" value="InterPro"/>
</dbReference>
<organism evidence="3 4">
    <name type="scientific">Streptomyces roseirectus</name>
    <dbReference type="NCBI Taxonomy" id="2768066"/>
    <lineage>
        <taxon>Bacteria</taxon>
        <taxon>Bacillati</taxon>
        <taxon>Actinomycetota</taxon>
        <taxon>Actinomycetes</taxon>
        <taxon>Kitasatosporales</taxon>
        <taxon>Streptomycetaceae</taxon>
        <taxon>Streptomyces</taxon>
    </lineage>
</organism>
<protein>
    <submittedName>
        <fullName evidence="3">Esterase-like activity of phytase family protein</fullName>
    </submittedName>
</protein>
<dbReference type="NCBIfam" id="NF047832">
    <property type="entry name" value="caspase_w_EACC1"/>
    <property type="match status" value="1"/>
</dbReference>
<dbReference type="Pfam" id="PF00656">
    <property type="entry name" value="Peptidase_C14"/>
    <property type="match status" value="1"/>
</dbReference>
<dbReference type="PANTHER" id="PTHR37957:SF1">
    <property type="entry name" value="PHYTASE-LIKE DOMAIN-CONTAINING PROTEIN"/>
    <property type="match status" value="1"/>
</dbReference>
<dbReference type="Proteomes" id="UP000516052">
    <property type="component" value="Chromosome"/>
</dbReference>
<dbReference type="InterPro" id="IPR027372">
    <property type="entry name" value="Phytase-like_dom"/>
</dbReference>
<dbReference type="EMBL" id="CP060828">
    <property type="protein sequence ID" value="QNP70388.1"/>
    <property type="molecule type" value="Genomic_DNA"/>
</dbReference>
<dbReference type="AlphaFoldDB" id="A0A7H0IC72"/>
<gene>
    <name evidence="3" type="ORF">IAG44_13655</name>
</gene>
<dbReference type="KEGG" id="sroi:IAG44_13655"/>
<dbReference type="PANTHER" id="PTHR37957">
    <property type="entry name" value="BLR7070 PROTEIN"/>
    <property type="match status" value="1"/>
</dbReference>
<name>A0A7H0IC72_9ACTN</name>
<dbReference type="GO" id="GO:0006508">
    <property type="term" value="P:proteolysis"/>
    <property type="evidence" value="ECO:0007669"/>
    <property type="project" value="InterPro"/>
</dbReference>
<proteinExistence type="predicted"/>
<dbReference type="SUPFAM" id="SSF50974">
    <property type="entry name" value="Nitrous oxide reductase, N-terminal domain"/>
    <property type="match status" value="1"/>
</dbReference>
<feature type="domain" description="Peptidase C14 caspase" evidence="1">
    <location>
        <begin position="17"/>
        <end position="239"/>
    </location>
</feature>
<evidence type="ECO:0000259" key="1">
    <source>
        <dbReference type="Pfam" id="PF00656"/>
    </source>
</evidence>
<keyword evidence="4" id="KW-1185">Reference proteome</keyword>
<sequence>MTGTGGANSRIDAAHSACVLIGVDAYTQLAPLRAVKNNLTRLKETLTDPDVWGVPGELCQVVSNPGSQQELIAPIRKAASAARGTLIVYYAGHGFIDPSDGALYLTLPDTEPGEIDGAVPYEWLRRAIRDNGSARRRIVVLDCCYSGKALDGGMSAVENLQAAALMEDVEGSYVATSCAKTRLALSPRGEECTAFTGELVKVLAEGDPDGPEELTLDMVFGRVRARLKEKRRPLPQVQNQNGVGSLPFVKNRQWSASAATPPPPASGPTPAGRKRWSCLLAVAAVTAVAATVAVQADPLAWWKDRKAAGPCSKGASLLSVSDALNRATELENLGANVDGLSAISLNAQGEAWVLADNKPGRLFRVRLGSPEHLAPEVLKIQTLKRGNGVPYSEGFDGEGLVVEKGGKTVLISSEADSTIRRFRLSDGRELGTLPVPAEWASVSAGGRAGGNRNLESLTTTTDGRYLYTGLEGPLVGDGDRAGRNRLRIQRYKGTPGGAYALDGQFAYEADAGAYLVDLVALGPDRLLALERSYASGLGNSIRVYEVSLAGAKNVTDVRYLAGEPPDSFVTEHRPLVLDLADCPAGDIEVPEGQTQPNPLLDNVEGMALDNRPTGGGGHRVLYLVSDNNSKKDQVTRVYAVKVKTSVR</sequence>
<dbReference type="Pfam" id="PF13449">
    <property type="entry name" value="Phytase-like"/>
    <property type="match status" value="1"/>
</dbReference>
<evidence type="ECO:0000259" key="2">
    <source>
        <dbReference type="Pfam" id="PF13449"/>
    </source>
</evidence>
<accession>A0A7H0IC72</accession>
<dbReference type="RefSeq" id="WP_187747400.1">
    <property type="nucleotide sequence ID" value="NZ_CP060828.1"/>
</dbReference>
<feature type="domain" description="Phytase-like" evidence="2">
    <location>
        <begin position="337"/>
        <end position="628"/>
    </location>
</feature>
<evidence type="ECO:0000313" key="3">
    <source>
        <dbReference type="EMBL" id="QNP70388.1"/>
    </source>
</evidence>